<dbReference type="PANTHER" id="PTHR31315:SF1">
    <property type="entry name" value="PROTEIN SIP5"/>
    <property type="match status" value="1"/>
</dbReference>
<sequence>MGNVPGKLENENAVRFNRSLSTSSALPSSRTISGGPNGSRKTRTSSMVGNILTAGRRSESSESLSGANPYKRKSTKEKERLKERHVKDLTVKYQETVDGGFLAPYGSSSLEKVDYDASVVKSLIVERRLAPFYAPLQDFDESWSREELIKIVDGLPLHAPFNEDLEAFDGVPIGDLSQSDFEYLIDKSLSRREQRRQRSKIFNARLYQKRILWQERENEKFLETKLEAKRAVDGQRFSSLPSGDLKFDLYRTGAECPICFLYYPQPLNVSRCCLQLICSECFVQIKRAEPHFPHDQDDSSTPADDSERDPNLLTSEPTNCPYCATPDFGITYQPVVTRRVGLQGSVPLTYKHVTDSEDPEQKEATRRGSLAASDRQVVTSDSLRPDWQIKLNKERMRLARRSANATAIHVSHQLVAPSHQESSSLRSHTTSRSPPHPEPINRAEVNTGRWPSTATAAEIENEMIEQAIKLSLAESNPTK</sequence>
<dbReference type="OrthoDB" id="21471at2759"/>
<gene>
    <name evidence="3" type="ORF">LADA_0F01002G</name>
</gene>
<keyword evidence="4" id="KW-1185">Reference proteome</keyword>
<name>A0A1G4JI79_9SACH</name>
<evidence type="ECO:0000313" key="3">
    <source>
        <dbReference type="EMBL" id="SCU89981.1"/>
    </source>
</evidence>
<dbReference type="AlphaFoldDB" id="A0A1G4JI79"/>
<feature type="region of interest" description="Disordered" evidence="2">
    <location>
        <begin position="351"/>
        <end position="377"/>
    </location>
</feature>
<reference evidence="3 4" key="1">
    <citation type="submission" date="2016-03" db="EMBL/GenBank/DDBJ databases">
        <authorList>
            <person name="Devillers H."/>
        </authorList>
    </citation>
    <scope>NUCLEOTIDE SEQUENCE [LARGE SCALE GENOMIC DNA]</scope>
    <source>
        <strain evidence="3">CBS 10888</strain>
    </source>
</reference>
<dbReference type="EMBL" id="LT598458">
    <property type="protein sequence ID" value="SCU89981.1"/>
    <property type="molecule type" value="Genomic_DNA"/>
</dbReference>
<feature type="region of interest" description="Disordered" evidence="2">
    <location>
        <begin position="20"/>
        <end position="83"/>
    </location>
</feature>
<organism evidence="3 4">
    <name type="scientific">Lachancea dasiensis</name>
    <dbReference type="NCBI Taxonomy" id="1072105"/>
    <lineage>
        <taxon>Eukaryota</taxon>
        <taxon>Fungi</taxon>
        <taxon>Dikarya</taxon>
        <taxon>Ascomycota</taxon>
        <taxon>Saccharomycotina</taxon>
        <taxon>Saccharomycetes</taxon>
        <taxon>Saccharomycetales</taxon>
        <taxon>Saccharomycetaceae</taxon>
        <taxon>Lachancea</taxon>
    </lineage>
</organism>
<dbReference type="Proteomes" id="UP000190274">
    <property type="component" value="Chromosome F"/>
</dbReference>
<evidence type="ECO:0000256" key="1">
    <source>
        <dbReference type="ARBA" id="ARBA00010402"/>
    </source>
</evidence>
<evidence type="ECO:0000313" key="4">
    <source>
        <dbReference type="Proteomes" id="UP000190274"/>
    </source>
</evidence>
<feature type="compositionally biased region" description="Basic and acidic residues" evidence="2">
    <location>
        <begin position="352"/>
        <end position="366"/>
    </location>
</feature>
<dbReference type="CDD" id="cd24139">
    <property type="entry name" value="SIP5-like"/>
    <property type="match status" value="1"/>
</dbReference>
<accession>A0A1G4JI79</accession>
<dbReference type="InterPro" id="IPR039301">
    <property type="entry name" value="Sip5/DA2"/>
</dbReference>
<feature type="region of interest" description="Disordered" evidence="2">
    <location>
        <begin position="412"/>
        <end position="454"/>
    </location>
</feature>
<dbReference type="GO" id="GO:0042149">
    <property type="term" value="P:cellular response to glucose starvation"/>
    <property type="evidence" value="ECO:0007669"/>
    <property type="project" value="EnsemblFungi"/>
</dbReference>
<dbReference type="PANTHER" id="PTHR31315">
    <property type="entry name" value="PROTEIN SIP5"/>
    <property type="match status" value="1"/>
</dbReference>
<feature type="region of interest" description="Disordered" evidence="2">
    <location>
        <begin position="292"/>
        <end position="318"/>
    </location>
</feature>
<feature type="compositionally biased region" description="Low complexity" evidence="2">
    <location>
        <begin position="20"/>
        <end position="33"/>
    </location>
</feature>
<feature type="compositionally biased region" description="Low complexity" evidence="2">
    <location>
        <begin position="422"/>
        <end position="433"/>
    </location>
</feature>
<comment type="similarity">
    <text evidence="1">Belongs to the SIP5 family.</text>
</comment>
<proteinExistence type="inferred from homology"/>
<dbReference type="GO" id="GO:0005737">
    <property type="term" value="C:cytoplasm"/>
    <property type="evidence" value="ECO:0007669"/>
    <property type="project" value="TreeGrafter"/>
</dbReference>
<dbReference type="STRING" id="1266660.A0A1G4JI79"/>
<evidence type="ECO:0000256" key="2">
    <source>
        <dbReference type="SAM" id="MobiDB-lite"/>
    </source>
</evidence>
<protein>
    <submittedName>
        <fullName evidence="3">LADA_0F01002g1_1</fullName>
    </submittedName>
</protein>